<comment type="caution">
    <text evidence="5">The sequence shown here is derived from an EMBL/GenBank/DDBJ whole genome shotgun (WGS) entry which is preliminary data.</text>
</comment>
<dbReference type="SUPFAM" id="SSF51182">
    <property type="entry name" value="RmlC-like cupins"/>
    <property type="match status" value="1"/>
</dbReference>
<keyword evidence="6" id="KW-1185">Reference proteome</keyword>
<organism evidence="5 6">
    <name type="scientific">Agromyces salentinus</name>
    <dbReference type="NCBI Taxonomy" id="269421"/>
    <lineage>
        <taxon>Bacteria</taxon>
        <taxon>Bacillati</taxon>
        <taxon>Actinomycetota</taxon>
        <taxon>Actinomycetes</taxon>
        <taxon>Micrococcales</taxon>
        <taxon>Microbacteriaceae</taxon>
        <taxon>Agromyces</taxon>
    </lineage>
</organism>
<dbReference type="RefSeq" id="WP_170296996.1">
    <property type="nucleotide sequence ID" value="NZ_BAAANK010000007.1"/>
</dbReference>
<keyword evidence="1" id="KW-0805">Transcription regulation</keyword>
<dbReference type="PROSITE" id="PS01124">
    <property type="entry name" value="HTH_ARAC_FAMILY_2"/>
    <property type="match status" value="1"/>
</dbReference>
<dbReference type="InterPro" id="IPR020449">
    <property type="entry name" value="Tscrpt_reg_AraC-type_HTH"/>
</dbReference>
<evidence type="ECO:0000256" key="1">
    <source>
        <dbReference type="ARBA" id="ARBA00023015"/>
    </source>
</evidence>
<dbReference type="Gene3D" id="1.10.10.60">
    <property type="entry name" value="Homeodomain-like"/>
    <property type="match status" value="1"/>
</dbReference>
<dbReference type="SMART" id="SM00342">
    <property type="entry name" value="HTH_ARAC"/>
    <property type="match status" value="1"/>
</dbReference>
<dbReference type="PANTHER" id="PTHR46796:SF13">
    <property type="entry name" value="HTH-TYPE TRANSCRIPTIONAL ACTIVATOR RHAS"/>
    <property type="match status" value="1"/>
</dbReference>
<accession>A0ABN2MWG9</accession>
<dbReference type="Pfam" id="PF12852">
    <property type="entry name" value="Cupin_6"/>
    <property type="match status" value="1"/>
</dbReference>
<evidence type="ECO:0000256" key="3">
    <source>
        <dbReference type="ARBA" id="ARBA00023163"/>
    </source>
</evidence>
<keyword evidence="3" id="KW-0804">Transcription</keyword>
<evidence type="ECO:0000313" key="5">
    <source>
        <dbReference type="EMBL" id="GAA1839571.1"/>
    </source>
</evidence>
<dbReference type="InterPro" id="IPR014710">
    <property type="entry name" value="RmlC-like_jellyroll"/>
</dbReference>
<dbReference type="PRINTS" id="PR00032">
    <property type="entry name" value="HTHARAC"/>
</dbReference>
<dbReference type="Gene3D" id="2.60.120.10">
    <property type="entry name" value="Jelly Rolls"/>
    <property type="match status" value="1"/>
</dbReference>
<dbReference type="PANTHER" id="PTHR46796">
    <property type="entry name" value="HTH-TYPE TRANSCRIPTIONAL ACTIVATOR RHAS-RELATED"/>
    <property type="match status" value="1"/>
</dbReference>
<keyword evidence="2" id="KW-0238">DNA-binding</keyword>
<sequence>MCRITPSPQPPGSVDDADTIARLLEHLRWSMIEYSHRDLAGGEVRRDEHAVTRFHVVVAGVVELARGDETVTLHRGDIALLPQGGPSRLTALEDAQLLSASIALLAPHPTMTRAMPPVLAAYGFGRAEPAFSGLLHTMHLEASAARPGSGTVLAGLTDVGISAAVRFWLEHGCGTARGWLAAARDPNVGDALAAIHEDPGTRWTVASLARIARASRSQFAEQFRDAVGDTPARYVTRIRMAQAERMLRDGEPVSGIAYRLGYDSEEGFSRAFRRHSGVAPSLWRRTALLQPVA</sequence>
<dbReference type="InterPro" id="IPR011051">
    <property type="entry name" value="RmlC_Cupin_sf"/>
</dbReference>
<dbReference type="SUPFAM" id="SSF46689">
    <property type="entry name" value="Homeodomain-like"/>
    <property type="match status" value="2"/>
</dbReference>
<evidence type="ECO:0000256" key="2">
    <source>
        <dbReference type="ARBA" id="ARBA00023125"/>
    </source>
</evidence>
<protein>
    <submittedName>
        <fullName evidence="5">AraC family transcriptional regulator</fullName>
    </submittedName>
</protein>
<dbReference type="Pfam" id="PF12833">
    <property type="entry name" value="HTH_18"/>
    <property type="match status" value="1"/>
</dbReference>
<dbReference type="InterPro" id="IPR032783">
    <property type="entry name" value="AraC_lig"/>
</dbReference>
<dbReference type="InterPro" id="IPR018062">
    <property type="entry name" value="HTH_AraC-typ_CS"/>
</dbReference>
<name>A0ABN2MWG9_9MICO</name>
<dbReference type="InterPro" id="IPR050204">
    <property type="entry name" value="AraC_XylS_family_regulators"/>
</dbReference>
<dbReference type="EMBL" id="BAAANK010000007">
    <property type="protein sequence ID" value="GAA1839571.1"/>
    <property type="molecule type" value="Genomic_DNA"/>
</dbReference>
<evidence type="ECO:0000259" key="4">
    <source>
        <dbReference type="PROSITE" id="PS01124"/>
    </source>
</evidence>
<reference evidence="5 6" key="1">
    <citation type="journal article" date="2019" name="Int. J. Syst. Evol. Microbiol.">
        <title>The Global Catalogue of Microorganisms (GCM) 10K type strain sequencing project: providing services to taxonomists for standard genome sequencing and annotation.</title>
        <authorList>
            <consortium name="The Broad Institute Genomics Platform"/>
            <consortium name="The Broad Institute Genome Sequencing Center for Infectious Disease"/>
            <person name="Wu L."/>
            <person name="Ma J."/>
        </authorList>
    </citation>
    <scope>NUCLEOTIDE SEQUENCE [LARGE SCALE GENOMIC DNA]</scope>
    <source>
        <strain evidence="5 6">JCM 14323</strain>
    </source>
</reference>
<gene>
    <name evidence="5" type="ORF">GCM10009750_26900</name>
</gene>
<dbReference type="InterPro" id="IPR018060">
    <property type="entry name" value="HTH_AraC"/>
</dbReference>
<dbReference type="InterPro" id="IPR009057">
    <property type="entry name" value="Homeodomain-like_sf"/>
</dbReference>
<dbReference type="Proteomes" id="UP001501746">
    <property type="component" value="Unassembled WGS sequence"/>
</dbReference>
<feature type="domain" description="HTH araC/xylS-type" evidence="4">
    <location>
        <begin position="189"/>
        <end position="286"/>
    </location>
</feature>
<evidence type="ECO:0000313" key="6">
    <source>
        <dbReference type="Proteomes" id="UP001501746"/>
    </source>
</evidence>
<dbReference type="PROSITE" id="PS00041">
    <property type="entry name" value="HTH_ARAC_FAMILY_1"/>
    <property type="match status" value="1"/>
</dbReference>
<proteinExistence type="predicted"/>